<feature type="compositionally biased region" description="Low complexity" evidence="1">
    <location>
        <begin position="314"/>
        <end position="330"/>
    </location>
</feature>
<dbReference type="Pfam" id="PF02627">
    <property type="entry name" value="CMD"/>
    <property type="match status" value="1"/>
</dbReference>
<dbReference type="InterPro" id="IPR029032">
    <property type="entry name" value="AhpD-like"/>
</dbReference>
<comment type="caution">
    <text evidence="3">The sequence shown here is derived from an EMBL/GenBank/DDBJ whole genome shotgun (WGS) entry which is preliminary data.</text>
</comment>
<feature type="domain" description="Carboxymuconolactone decarboxylase-like" evidence="2">
    <location>
        <begin position="49"/>
        <end position="100"/>
    </location>
</feature>
<accession>A0A7Y6IJB9</accession>
<feature type="region of interest" description="Disordered" evidence="1">
    <location>
        <begin position="301"/>
        <end position="330"/>
    </location>
</feature>
<organism evidence="3 4">
    <name type="scientific">Nonomuraea rhodomycinica</name>
    <dbReference type="NCBI Taxonomy" id="1712872"/>
    <lineage>
        <taxon>Bacteria</taxon>
        <taxon>Bacillati</taxon>
        <taxon>Actinomycetota</taxon>
        <taxon>Actinomycetes</taxon>
        <taxon>Streptosporangiales</taxon>
        <taxon>Streptosporangiaceae</taxon>
        <taxon>Nonomuraea</taxon>
    </lineage>
</organism>
<dbReference type="GO" id="GO:0051920">
    <property type="term" value="F:peroxiredoxin activity"/>
    <property type="evidence" value="ECO:0007669"/>
    <property type="project" value="InterPro"/>
</dbReference>
<dbReference type="RefSeq" id="WP_175598378.1">
    <property type="nucleotide sequence ID" value="NZ_JABWGO010000001.1"/>
</dbReference>
<protein>
    <submittedName>
        <fullName evidence="3">Carboxymuconolactone decarboxylase family protein</fullName>
    </submittedName>
</protein>
<dbReference type="Gene3D" id="1.20.1290.10">
    <property type="entry name" value="AhpD-like"/>
    <property type="match status" value="1"/>
</dbReference>
<dbReference type="NCBIfam" id="TIGR00778">
    <property type="entry name" value="ahpD_dom"/>
    <property type="match status" value="1"/>
</dbReference>
<gene>
    <name evidence="3" type="ORF">HT134_01160</name>
</gene>
<dbReference type="InterPro" id="IPR003779">
    <property type="entry name" value="CMD-like"/>
</dbReference>
<sequence length="365" mass="37800">MPTHFRYVSPTPVEHATGRTARVYEQIAAGFGMRRMPVFMTLSPAPDVLAATWATMRESLLAGDVSRTGREVVALGVSVANRCPFCVGAHTTLLHATGEHRLAETIAAGGTPDDPGHAALLAWATATRTPGAPELSAPPYPRGHAPQYIGTALTFHFINRIASALITEDLLPGGLQRSRLVRSAGGRAMARTVRRRLAPGEGLATLEGLPAGREPGWAAGTPVGRAYATLTAVAAEGETLLSQRARAFVREAVVASDGSHPPLGGWPDLGSLPAGDRPGARLALLAALAPYRVTDADVSAWRESRTVPASPGSTEPTGRTGARTGEAGAAASDEELVRLVAFGAMTATAHAEAAITAATIQAVLD</sequence>
<evidence type="ECO:0000256" key="1">
    <source>
        <dbReference type="SAM" id="MobiDB-lite"/>
    </source>
</evidence>
<dbReference type="Proteomes" id="UP000546126">
    <property type="component" value="Unassembled WGS sequence"/>
</dbReference>
<dbReference type="InterPro" id="IPR004675">
    <property type="entry name" value="AhpD_core"/>
</dbReference>
<keyword evidence="4" id="KW-1185">Reference proteome</keyword>
<dbReference type="AlphaFoldDB" id="A0A7Y6IJB9"/>
<dbReference type="EMBL" id="JABWGO010000001">
    <property type="protein sequence ID" value="NUW38740.1"/>
    <property type="molecule type" value="Genomic_DNA"/>
</dbReference>
<evidence type="ECO:0000259" key="2">
    <source>
        <dbReference type="Pfam" id="PF02627"/>
    </source>
</evidence>
<proteinExistence type="predicted"/>
<dbReference type="SUPFAM" id="SSF69118">
    <property type="entry name" value="AhpD-like"/>
    <property type="match status" value="1"/>
</dbReference>
<reference evidence="3 4" key="1">
    <citation type="submission" date="2020-06" db="EMBL/GenBank/DDBJ databases">
        <authorList>
            <person name="Chanama M."/>
        </authorList>
    </citation>
    <scope>NUCLEOTIDE SEQUENCE [LARGE SCALE GENOMIC DNA]</scope>
    <source>
        <strain evidence="3 4">TBRC6557</strain>
    </source>
</reference>
<evidence type="ECO:0000313" key="4">
    <source>
        <dbReference type="Proteomes" id="UP000546126"/>
    </source>
</evidence>
<evidence type="ECO:0000313" key="3">
    <source>
        <dbReference type="EMBL" id="NUW38740.1"/>
    </source>
</evidence>
<name>A0A7Y6IJB9_9ACTN</name>